<protein>
    <submittedName>
        <fullName evidence="1">Uncharacterized protein</fullName>
    </submittedName>
</protein>
<dbReference type="EMBL" id="CH476623">
    <property type="protein sequence ID" value="EDN99885.1"/>
    <property type="molecule type" value="Genomic_DNA"/>
</dbReference>
<dbReference type="RefSeq" id="XP_001596523.1">
    <property type="nucleotide sequence ID" value="XM_001596473.1"/>
</dbReference>
<evidence type="ECO:0000313" key="1">
    <source>
        <dbReference type="EMBL" id="EDN99885.1"/>
    </source>
</evidence>
<name>A7EBQ7_SCLS1</name>
<dbReference type="KEGG" id="ssl:SS1G_02743"/>
<dbReference type="AlphaFoldDB" id="A7EBQ7"/>
<organism evidence="1 2">
    <name type="scientific">Sclerotinia sclerotiorum (strain ATCC 18683 / 1980 / Ss-1)</name>
    <name type="common">White mold</name>
    <name type="synonym">Whetzelinia sclerotiorum</name>
    <dbReference type="NCBI Taxonomy" id="665079"/>
    <lineage>
        <taxon>Eukaryota</taxon>
        <taxon>Fungi</taxon>
        <taxon>Dikarya</taxon>
        <taxon>Ascomycota</taxon>
        <taxon>Pezizomycotina</taxon>
        <taxon>Leotiomycetes</taxon>
        <taxon>Helotiales</taxon>
        <taxon>Sclerotiniaceae</taxon>
        <taxon>Sclerotinia</taxon>
    </lineage>
</organism>
<proteinExistence type="predicted"/>
<accession>A7EBQ7</accession>
<keyword evidence="2" id="KW-1185">Reference proteome</keyword>
<evidence type="ECO:0000313" key="2">
    <source>
        <dbReference type="Proteomes" id="UP000001312"/>
    </source>
</evidence>
<dbReference type="InParanoid" id="A7EBQ7"/>
<dbReference type="Proteomes" id="UP000001312">
    <property type="component" value="Unassembled WGS sequence"/>
</dbReference>
<reference evidence="2" key="1">
    <citation type="journal article" date="2011" name="PLoS Genet.">
        <title>Genomic analysis of the necrotrophic fungal pathogens Sclerotinia sclerotiorum and Botrytis cinerea.</title>
        <authorList>
            <person name="Amselem J."/>
            <person name="Cuomo C.A."/>
            <person name="van Kan J.A."/>
            <person name="Viaud M."/>
            <person name="Benito E.P."/>
            <person name="Couloux A."/>
            <person name="Coutinho P.M."/>
            <person name="de Vries R.P."/>
            <person name="Dyer P.S."/>
            <person name="Fillinger S."/>
            <person name="Fournier E."/>
            <person name="Gout L."/>
            <person name="Hahn M."/>
            <person name="Kohn L."/>
            <person name="Lapalu N."/>
            <person name="Plummer K.M."/>
            <person name="Pradier J.M."/>
            <person name="Quevillon E."/>
            <person name="Sharon A."/>
            <person name="Simon A."/>
            <person name="ten Have A."/>
            <person name="Tudzynski B."/>
            <person name="Tudzynski P."/>
            <person name="Wincker P."/>
            <person name="Andrew M."/>
            <person name="Anthouard V."/>
            <person name="Beever R.E."/>
            <person name="Beffa R."/>
            <person name="Benoit I."/>
            <person name="Bouzid O."/>
            <person name="Brault B."/>
            <person name="Chen Z."/>
            <person name="Choquer M."/>
            <person name="Collemare J."/>
            <person name="Cotton P."/>
            <person name="Danchin E.G."/>
            <person name="Da Silva C."/>
            <person name="Gautier A."/>
            <person name="Giraud C."/>
            <person name="Giraud T."/>
            <person name="Gonzalez C."/>
            <person name="Grossetete S."/>
            <person name="Guldener U."/>
            <person name="Henrissat B."/>
            <person name="Howlett B.J."/>
            <person name="Kodira C."/>
            <person name="Kretschmer M."/>
            <person name="Lappartient A."/>
            <person name="Leroch M."/>
            <person name="Levis C."/>
            <person name="Mauceli E."/>
            <person name="Neuveglise C."/>
            <person name="Oeser B."/>
            <person name="Pearson M."/>
            <person name="Poulain J."/>
            <person name="Poussereau N."/>
            <person name="Quesneville H."/>
            <person name="Rascle C."/>
            <person name="Schumacher J."/>
            <person name="Segurens B."/>
            <person name="Sexton A."/>
            <person name="Silva E."/>
            <person name="Sirven C."/>
            <person name="Soanes D.M."/>
            <person name="Talbot N.J."/>
            <person name="Templeton M."/>
            <person name="Yandava C."/>
            <person name="Yarden O."/>
            <person name="Zeng Q."/>
            <person name="Rollins J.A."/>
            <person name="Lebrun M.H."/>
            <person name="Dickman M."/>
        </authorList>
    </citation>
    <scope>NUCLEOTIDE SEQUENCE [LARGE SCALE GENOMIC DNA]</scope>
    <source>
        <strain evidence="2">ATCC 18683 / 1980 / Ss-1</strain>
    </source>
</reference>
<gene>
    <name evidence="1" type="ORF">SS1G_02743</name>
</gene>
<sequence>MTVSCKPTSSICTPSTKIVSGKVTVASCTQASVKLAS</sequence>
<dbReference type="GeneID" id="5492806"/>
<dbReference type="HOGENOM" id="CLU_3351346_0_0_1"/>